<reference evidence="1 2" key="1">
    <citation type="submission" date="2023-07" db="EMBL/GenBank/DDBJ databases">
        <title>Sequencing the genomes of 1000 actinobacteria strains.</title>
        <authorList>
            <person name="Klenk H.-P."/>
        </authorList>
    </citation>
    <scope>NUCLEOTIDE SEQUENCE [LARGE SCALE GENOMIC DNA]</scope>
    <source>
        <strain evidence="1 2">DSM 46740</strain>
    </source>
</reference>
<dbReference type="Proteomes" id="UP001225356">
    <property type="component" value="Unassembled WGS sequence"/>
</dbReference>
<dbReference type="EMBL" id="JAUSQU010000003">
    <property type="protein sequence ID" value="MDP9850338.1"/>
    <property type="molecule type" value="Genomic_DNA"/>
</dbReference>
<proteinExistence type="predicted"/>
<gene>
    <name evidence="1" type="ORF">J2853_009634</name>
</gene>
<sequence>MTSSARSLPPLLSAAATLLQRVGELLPVSVTCQLTHPSLAPVTLTPASLHMSRDDQHAVVKAIATALGWSCRRLPNVDGGWVADGRIDGIPVEALAAPITWTSTSGERAVRGTGITTADHAALLLDLVDWSAALPTHGIAGLEVREDLDAGALRACLVVADRATTKEIGELVLAAPDDGWSGYAGAGLLPTGHDLSVSVGRY</sequence>
<dbReference type="RefSeq" id="WP_307569310.1">
    <property type="nucleotide sequence ID" value="NZ_JAUSQU010000003.1"/>
</dbReference>
<name>A0ABT9QVL6_9ACTN</name>
<comment type="caution">
    <text evidence="1">The sequence shown here is derived from an EMBL/GenBank/DDBJ whole genome shotgun (WGS) entry which is preliminary data.</text>
</comment>
<evidence type="ECO:0000313" key="1">
    <source>
        <dbReference type="EMBL" id="MDP9850338.1"/>
    </source>
</evidence>
<evidence type="ECO:0000313" key="2">
    <source>
        <dbReference type="Proteomes" id="UP001225356"/>
    </source>
</evidence>
<accession>A0ABT9QVL6</accession>
<keyword evidence="2" id="KW-1185">Reference proteome</keyword>
<protein>
    <submittedName>
        <fullName evidence="1">Uncharacterized protein</fullName>
    </submittedName>
</protein>
<organism evidence="1 2">
    <name type="scientific">Streptosporangium lutulentum</name>
    <dbReference type="NCBI Taxonomy" id="1461250"/>
    <lineage>
        <taxon>Bacteria</taxon>
        <taxon>Bacillati</taxon>
        <taxon>Actinomycetota</taxon>
        <taxon>Actinomycetes</taxon>
        <taxon>Streptosporangiales</taxon>
        <taxon>Streptosporangiaceae</taxon>
        <taxon>Streptosporangium</taxon>
    </lineage>
</organism>